<feature type="repeat" description="PPR" evidence="3">
    <location>
        <begin position="82"/>
        <end position="116"/>
    </location>
</feature>
<feature type="repeat" description="PPR" evidence="3">
    <location>
        <begin position="183"/>
        <end position="217"/>
    </location>
</feature>
<evidence type="ECO:0000259" key="4">
    <source>
        <dbReference type="Pfam" id="PF14432"/>
    </source>
</evidence>
<evidence type="ECO:0000256" key="2">
    <source>
        <dbReference type="ARBA" id="ARBA00022737"/>
    </source>
</evidence>
<feature type="repeat" description="PPR" evidence="3">
    <location>
        <begin position="218"/>
        <end position="252"/>
    </location>
</feature>
<feature type="repeat" description="PPR" evidence="3">
    <location>
        <begin position="490"/>
        <end position="525"/>
    </location>
</feature>
<dbReference type="PROSITE" id="PS51375">
    <property type="entry name" value="PPR"/>
    <property type="match status" value="6"/>
</dbReference>
<accession>A0ABM0VXZ1</accession>
<dbReference type="Pfam" id="PF14432">
    <property type="entry name" value="DYW_deaminase"/>
    <property type="match status" value="1"/>
</dbReference>
<organism evidence="5 6">
    <name type="scientific">Camelina sativa</name>
    <name type="common">False flax</name>
    <name type="synonym">Myagrum sativum</name>
    <dbReference type="NCBI Taxonomy" id="90675"/>
    <lineage>
        <taxon>Eukaryota</taxon>
        <taxon>Viridiplantae</taxon>
        <taxon>Streptophyta</taxon>
        <taxon>Embryophyta</taxon>
        <taxon>Tracheophyta</taxon>
        <taxon>Spermatophyta</taxon>
        <taxon>Magnoliopsida</taxon>
        <taxon>eudicotyledons</taxon>
        <taxon>Gunneridae</taxon>
        <taxon>Pentapetalae</taxon>
        <taxon>rosids</taxon>
        <taxon>malvids</taxon>
        <taxon>Brassicales</taxon>
        <taxon>Brassicaceae</taxon>
        <taxon>Camelineae</taxon>
        <taxon>Camelina</taxon>
    </lineage>
</organism>
<sequence>MTTTKQVLPLIVQIPQSIVGFLGSSSSLWSSSLSKTAQAHARILKSGAQNDGYISAKLIASYSNYNCFDDADLVLQSIPDPSVYSFSSLIYALTKSKLFSQSIGVFSRMFSHGLIPDTHVLPNLFKVCAELSAFNLGKQIHCVSCVSGLDMDAFVQGSLFHMYMRCGRMGDARKVFDRMSGRDVVTCSALLCGYARKGCLEEVVRIFSEMEKSGIEPNIVSWNGVLSGFNRSGYHREAVIMFQKMHHMGFCPDQVTVSSVLPSIGDSEMLNLGKLIHGYVIKQGLLKDKCVISAMIDMYGKSGNVYGIIKLFDEVEMIETGVCNAYITGLSRNGLVDKALEMFELFKEQKMDLNVVSWTSIIAGCAQNGKDIEALELFREMQVAGVKPNRVTIPSMLPACGNIAALGHGRSTHGFAVRVHLSDDVHVGSALIDMYAKCGRINMSQIVFNMMPTKNLVCWNSLLNGYSMHGKAKEVMSIFESLVRTRLKPDFISFTSLLSSCGQVGLTDEGWKYFSMMSEEYGIKPRLEHYSCMVNLLGRAGKLQEAYDLIKEMPFEPDSCVWGALLNSCRLQNNVDLAEIAADKLFNLEPENPGTYVLLSNIYAAKGMWTEVDSIRNKMESQGLKKNPGCSWIQVKNKVYTLLAGDKSHPQIDQITEKMDEICEEMRKSGHRPNLDFALQDVEEQEQEQMLWGHSEKLAVVFGLLNTPDGTPLQVIKNLRICGDCHSVIKFISSYAGREIFVRDTNRFHHFKDGSCSCGDFW</sequence>
<name>A0ABM0VXZ1_CAMSA</name>
<dbReference type="InterPro" id="IPR002885">
    <property type="entry name" value="PPR_rpt"/>
</dbReference>
<gene>
    <name evidence="6" type="primary">LOC104743410</name>
</gene>
<dbReference type="InterPro" id="IPR011990">
    <property type="entry name" value="TPR-like_helical_dom_sf"/>
</dbReference>
<dbReference type="InterPro" id="IPR046848">
    <property type="entry name" value="E_motif"/>
</dbReference>
<dbReference type="InterPro" id="IPR046960">
    <property type="entry name" value="PPR_At4g14850-like_plant"/>
</dbReference>
<dbReference type="InterPro" id="IPR032867">
    <property type="entry name" value="DYW_dom"/>
</dbReference>
<reference evidence="6" key="2">
    <citation type="submission" date="2025-08" db="UniProtKB">
        <authorList>
            <consortium name="RefSeq"/>
        </authorList>
    </citation>
    <scope>IDENTIFICATION</scope>
    <source>
        <tissue evidence="6">Leaf</tissue>
    </source>
</reference>
<evidence type="ECO:0000313" key="5">
    <source>
        <dbReference type="Proteomes" id="UP000694864"/>
    </source>
</evidence>
<dbReference type="Pfam" id="PF20430">
    <property type="entry name" value="Eplus_motif"/>
    <property type="match status" value="1"/>
</dbReference>
<dbReference type="PANTHER" id="PTHR47926:SF386">
    <property type="entry name" value="PENTATRICOPEPTIDE REPEAT-CONTAINING PROTEIN"/>
    <property type="match status" value="1"/>
</dbReference>
<dbReference type="Gene3D" id="1.25.40.10">
    <property type="entry name" value="Tetratricopeptide repeat domain"/>
    <property type="match status" value="5"/>
</dbReference>
<keyword evidence="5" id="KW-1185">Reference proteome</keyword>
<feature type="domain" description="DYW" evidence="4">
    <location>
        <begin position="670"/>
        <end position="762"/>
    </location>
</feature>
<dbReference type="Pfam" id="PF20431">
    <property type="entry name" value="E_motif"/>
    <property type="match status" value="1"/>
</dbReference>
<feature type="repeat" description="PPR" evidence="3">
    <location>
        <begin position="455"/>
        <end position="489"/>
    </location>
</feature>
<dbReference type="Proteomes" id="UP000694864">
    <property type="component" value="Chromosome 14"/>
</dbReference>
<reference evidence="5" key="1">
    <citation type="journal article" date="2014" name="Nat. Commun.">
        <title>The emerging biofuel crop Camelina sativa retains a highly undifferentiated hexaploid genome structure.</title>
        <authorList>
            <person name="Kagale S."/>
            <person name="Koh C."/>
            <person name="Nixon J."/>
            <person name="Bollina V."/>
            <person name="Clarke W.E."/>
            <person name="Tuteja R."/>
            <person name="Spillane C."/>
            <person name="Robinson S.J."/>
            <person name="Links M.G."/>
            <person name="Clarke C."/>
            <person name="Higgins E.E."/>
            <person name="Huebert T."/>
            <person name="Sharpe A.G."/>
            <person name="Parkin I.A."/>
        </authorList>
    </citation>
    <scope>NUCLEOTIDE SEQUENCE [LARGE SCALE GENOMIC DNA]</scope>
    <source>
        <strain evidence="5">cv. DH55</strain>
    </source>
</reference>
<dbReference type="PANTHER" id="PTHR47926">
    <property type="entry name" value="PENTATRICOPEPTIDE REPEAT-CONTAINING PROTEIN"/>
    <property type="match status" value="1"/>
</dbReference>
<dbReference type="Pfam" id="PF01535">
    <property type="entry name" value="PPR"/>
    <property type="match status" value="4"/>
</dbReference>
<feature type="repeat" description="PPR" evidence="3">
    <location>
        <begin position="354"/>
        <end position="388"/>
    </location>
</feature>
<dbReference type="RefSeq" id="XP_010462800.1">
    <property type="nucleotide sequence ID" value="XM_010464498.2"/>
</dbReference>
<dbReference type="Pfam" id="PF13041">
    <property type="entry name" value="PPR_2"/>
    <property type="match status" value="3"/>
</dbReference>
<evidence type="ECO:0000256" key="1">
    <source>
        <dbReference type="ARBA" id="ARBA00006643"/>
    </source>
</evidence>
<keyword evidence="2" id="KW-0677">Repeat</keyword>
<evidence type="ECO:0000256" key="3">
    <source>
        <dbReference type="PROSITE-ProRule" id="PRU00708"/>
    </source>
</evidence>
<dbReference type="InterPro" id="IPR046849">
    <property type="entry name" value="E2_motif"/>
</dbReference>
<evidence type="ECO:0000313" key="6">
    <source>
        <dbReference type="RefSeq" id="XP_010462800.1"/>
    </source>
</evidence>
<proteinExistence type="inferred from homology"/>
<comment type="similarity">
    <text evidence="1">Belongs to the PPR family. PCMP-H subfamily.</text>
</comment>
<dbReference type="NCBIfam" id="TIGR00756">
    <property type="entry name" value="PPR"/>
    <property type="match status" value="8"/>
</dbReference>
<dbReference type="GeneID" id="104743410"/>
<protein>
    <submittedName>
        <fullName evidence="6">Pentatricopeptide repeat-containing protein At1g20230</fullName>
    </submittedName>
</protein>